<feature type="domain" description="Retrovirus-related Pol polyprotein from transposon TNT 1-94-like beta-barrel" evidence="1">
    <location>
        <begin position="172"/>
        <end position="215"/>
    </location>
</feature>
<dbReference type="GO" id="GO:0008270">
    <property type="term" value="F:zinc ion binding"/>
    <property type="evidence" value="ECO:0007669"/>
    <property type="project" value="InterPro"/>
</dbReference>
<dbReference type="GeneID" id="116193832"/>
<dbReference type="Pfam" id="PF22936">
    <property type="entry name" value="Pol_BBD"/>
    <property type="match status" value="1"/>
</dbReference>
<organism evidence="2 3">
    <name type="scientific">Punica granatum</name>
    <name type="common">Pomegranate</name>
    <dbReference type="NCBI Taxonomy" id="22663"/>
    <lineage>
        <taxon>Eukaryota</taxon>
        <taxon>Viridiplantae</taxon>
        <taxon>Streptophyta</taxon>
        <taxon>Embryophyta</taxon>
        <taxon>Tracheophyta</taxon>
        <taxon>Spermatophyta</taxon>
        <taxon>Magnoliopsida</taxon>
        <taxon>eudicotyledons</taxon>
        <taxon>Gunneridae</taxon>
        <taxon>Pentapetalae</taxon>
        <taxon>rosids</taxon>
        <taxon>malvids</taxon>
        <taxon>Myrtales</taxon>
        <taxon>Lythraceae</taxon>
        <taxon>Punica</taxon>
    </lineage>
</organism>
<dbReference type="GO" id="GO:0003676">
    <property type="term" value="F:nucleic acid binding"/>
    <property type="evidence" value="ECO:0007669"/>
    <property type="project" value="InterPro"/>
</dbReference>
<dbReference type="Pfam" id="PF14223">
    <property type="entry name" value="Retrotran_gag_2"/>
    <property type="match status" value="1"/>
</dbReference>
<dbReference type="InterPro" id="IPR054722">
    <property type="entry name" value="PolX-like_BBD"/>
</dbReference>
<dbReference type="PANTHER" id="PTHR35317">
    <property type="entry name" value="OS04G0629600 PROTEIN"/>
    <property type="match status" value="1"/>
</dbReference>
<keyword evidence="2" id="KW-1185">Reference proteome</keyword>
<dbReference type="SUPFAM" id="SSF57756">
    <property type="entry name" value="Retrovirus zinc finger-like domains"/>
    <property type="match status" value="1"/>
</dbReference>
<dbReference type="PANTHER" id="PTHR35317:SF24">
    <property type="entry name" value="RETROVIRUS-RELATED POL POLYPROTEIN FROM TRANSPOSON TNT 1-94"/>
    <property type="match status" value="1"/>
</dbReference>
<dbReference type="Proteomes" id="UP000515151">
    <property type="component" value="Chromosome 2"/>
</dbReference>
<protein>
    <submittedName>
        <fullName evidence="3">Uncharacterized protein LOC116193832</fullName>
    </submittedName>
</protein>
<dbReference type="AlphaFoldDB" id="A0A6P8C7I2"/>
<gene>
    <name evidence="3" type="primary">LOC116193832</name>
</gene>
<sequence length="315" mass="36582">MEERETVKEFADRLVEIANKIRVLGTDIKDDRLVQKILVSVPERFEATIASLENSKELSDIKLTEQSFGGKGKKLKEYGRVFEIVAVGRSNNNKGGNHPRCQHCGKRNHPHYKCWRKPDMRCRKCQKLGHAEIICKEEETWQQGEAQTAVEEVVEQFFVASCFSSRVLDDCWLVDSDCINHMKSDEKLFRELDRSVTARVRIGNREYLAVKEKGYKVMFEEKKCLISDSKGQKLLEIPMKNKFFSLDPLKMKSKEKKVYGLKETPRACNVIHIVEEESIDVFVNNQAKWRNEAGALQNRRPVCRYLHQVLSDWNV</sequence>
<dbReference type="RefSeq" id="XP_031378444.1">
    <property type="nucleotide sequence ID" value="XM_031522584.1"/>
</dbReference>
<dbReference type="InterPro" id="IPR036875">
    <property type="entry name" value="Znf_CCHC_sf"/>
</dbReference>
<evidence type="ECO:0000259" key="1">
    <source>
        <dbReference type="Pfam" id="PF22936"/>
    </source>
</evidence>
<accession>A0A6P8C7I2</accession>
<evidence type="ECO:0000313" key="3">
    <source>
        <dbReference type="RefSeq" id="XP_031378444.1"/>
    </source>
</evidence>
<reference evidence="2" key="1">
    <citation type="journal article" date="2020" name="Plant Biotechnol. J.">
        <title>The pomegranate (Punica granatum L.) draft genome dissects genetic divergence between soft- and hard-seeded cultivars.</title>
        <authorList>
            <person name="Luo X."/>
            <person name="Li H."/>
            <person name="Wu Z."/>
            <person name="Yao W."/>
            <person name="Zhao P."/>
            <person name="Cao D."/>
            <person name="Yu H."/>
            <person name="Li K."/>
            <person name="Poudel K."/>
            <person name="Zhao D."/>
            <person name="Zhang F."/>
            <person name="Xia X."/>
            <person name="Chen L."/>
            <person name="Wang Q."/>
            <person name="Jing D."/>
            <person name="Cao S."/>
        </authorList>
    </citation>
    <scope>NUCLEOTIDE SEQUENCE [LARGE SCALE GENOMIC DNA]</scope>
    <source>
        <strain evidence="2">cv. Tunisia</strain>
    </source>
</reference>
<proteinExistence type="predicted"/>
<dbReference type="OrthoDB" id="1072921at2759"/>
<name>A0A6P8C7I2_PUNGR</name>
<reference evidence="3" key="2">
    <citation type="submission" date="2025-08" db="UniProtKB">
        <authorList>
            <consortium name="RefSeq"/>
        </authorList>
    </citation>
    <scope>IDENTIFICATION</scope>
    <source>
        <tissue evidence="3">Leaf</tissue>
    </source>
</reference>
<evidence type="ECO:0000313" key="2">
    <source>
        <dbReference type="Proteomes" id="UP000515151"/>
    </source>
</evidence>